<keyword evidence="2" id="KW-1133">Transmembrane helix</keyword>
<feature type="compositionally biased region" description="Polar residues" evidence="1">
    <location>
        <begin position="337"/>
        <end position="348"/>
    </location>
</feature>
<dbReference type="EMBL" id="GL385400">
    <property type="protein sequence ID" value="EJT71619.1"/>
    <property type="molecule type" value="Genomic_DNA"/>
</dbReference>
<feature type="chain" id="PRO_5015095101" description="Mid2 domain-containing protein" evidence="3">
    <location>
        <begin position="28"/>
        <end position="388"/>
    </location>
</feature>
<feature type="signal peptide" evidence="3">
    <location>
        <begin position="1"/>
        <end position="27"/>
    </location>
</feature>
<sequence length="388" mass="40822">MKCVSMAAFWAGVALPAAAMRAEGAQAALLEAGNMNLFQARQTAMHPHRLIDRAPAPTPASEVFPPSDALEKRGSNNNTLGFMPVPNSLAITCPAEWGSTIFPSRGVVGCCQDIASSTPSCIGYTTCLDSSQKTSYTTDNGFTRYCGYSQFQYCYLWRFPNEQYSLWNCDSTPSGTGTLYRTPGPVTVRVTTTTRAGGSSITSTLSSDTAANTNKQPGVGPQGQQPQQSQAQEPLNIGAIVGGAVGGVAILAILIFAITFLFFRNRKPDSGAAPTTTGGDGPGVGSPGLVGSPTGHHPEAGVNHQYATYGGYAPVMAQSPHVAGDNRVSTFKPPAGFNTSAHETGATGSPQPHYQHHPQQSPPPQYAGQTFELPIEQDRRPYGLHEAA</sequence>
<feature type="compositionally biased region" description="Low complexity" evidence="1">
    <location>
        <begin position="216"/>
        <end position="231"/>
    </location>
</feature>
<proteinExistence type="predicted"/>
<name>J3PBK2_GAET3</name>
<dbReference type="GeneID" id="20351332"/>
<reference evidence="6" key="1">
    <citation type="submission" date="2010-07" db="EMBL/GenBank/DDBJ databases">
        <title>The genome sequence of Gaeumannomyces graminis var. tritici strain R3-111a-1.</title>
        <authorList>
            <consortium name="The Broad Institute Genome Sequencing Platform"/>
            <person name="Ma L.-J."/>
            <person name="Dead R."/>
            <person name="Young S."/>
            <person name="Zeng Q."/>
            <person name="Koehrsen M."/>
            <person name="Alvarado L."/>
            <person name="Berlin A."/>
            <person name="Chapman S.B."/>
            <person name="Chen Z."/>
            <person name="Freedman E."/>
            <person name="Gellesch M."/>
            <person name="Goldberg J."/>
            <person name="Griggs A."/>
            <person name="Gujja S."/>
            <person name="Heilman E.R."/>
            <person name="Heiman D."/>
            <person name="Hepburn T."/>
            <person name="Howarth C."/>
            <person name="Jen D."/>
            <person name="Larson L."/>
            <person name="Mehta T."/>
            <person name="Neiman D."/>
            <person name="Pearson M."/>
            <person name="Roberts A."/>
            <person name="Saif S."/>
            <person name="Shea T."/>
            <person name="Shenoy N."/>
            <person name="Sisk P."/>
            <person name="Stolte C."/>
            <person name="Sykes S."/>
            <person name="Walk T."/>
            <person name="White J."/>
            <person name="Yandava C."/>
            <person name="Haas B."/>
            <person name="Nusbaum C."/>
            <person name="Birren B."/>
        </authorList>
    </citation>
    <scope>NUCLEOTIDE SEQUENCE [LARGE SCALE GENOMIC DNA]</scope>
    <source>
        <strain evidence="6">R3-111a-1</strain>
    </source>
</reference>
<evidence type="ECO:0000256" key="1">
    <source>
        <dbReference type="SAM" id="MobiDB-lite"/>
    </source>
</evidence>
<keyword evidence="2" id="KW-0812">Transmembrane</keyword>
<evidence type="ECO:0000313" key="5">
    <source>
        <dbReference type="EnsemblFungi" id="EJT71619"/>
    </source>
</evidence>
<reference evidence="4" key="2">
    <citation type="submission" date="2010-07" db="EMBL/GenBank/DDBJ databases">
        <authorList>
            <consortium name="The Broad Institute Genome Sequencing Platform"/>
            <consortium name="Broad Institute Genome Sequencing Center for Infectious Disease"/>
            <person name="Ma L.-J."/>
            <person name="Dead R."/>
            <person name="Young S."/>
            <person name="Zeng Q."/>
            <person name="Koehrsen M."/>
            <person name="Alvarado L."/>
            <person name="Berlin A."/>
            <person name="Chapman S.B."/>
            <person name="Chen Z."/>
            <person name="Freedman E."/>
            <person name="Gellesch M."/>
            <person name="Goldberg J."/>
            <person name="Griggs A."/>
            <person name="Gujja S."/>
            <person name="Heilman E.R."/>
            <person name="Heiman D."/>
            <person name="Hepburn T."/>
            <person name="Howarth C."/>
            <person name="Jen D."/>
            <person name="Larson L."/>
            <person name="Mehta T."/>
            <person name="Neiman D."/>
            <person name="Pearson M."/>
            <person name="Roberts A."/>
            <person name="Saif S."/>
            <person name="Shea T."/>
            <person name="Shenoy N."/>
            <person name="Sisk P."/>
            <person name="Stolte C."/>
            <person name="Sykes S."/>
            <person name="Walk T."/>
            <person name="White J."/>
            <person name="Yandava C."/>
            <person name="Haas B."/>
            <person name="Nusbaum C."/>
            <person name="Birren B."/>
        </authorList>
    </citation>
    <scope>NUCLEOTIDE SEQUENCE</scope>
    <source>
        <strain evidence="4">R3-111a-1</strain>
    </source>
</reference>
<dbReference type="RefSeq" id="XP_009227016.1">
    <property type="nucleotide sequence ID" value="XM_009228752.1"/>
</dbReference>
<reference evidence="5" key="5">
    <citation type="submission" date="2018-04" db="UniProtKB">
        <authorList>
            <consortium name="EnsemblFungi"/>
        </authorList>
    </citation>
    <scope>IDENTIFICATION</scope>
    <source>
        <strain evidence="5">R3-111a-1</strain>
    </source>
</reference>
<accession>J3PBK2</accession>
<dbReference type="AlphaFoldDB" id="J3PBK2"/>
<feature type="transmembrane region" description="Helical" evidence="2">
    <location>
        <begin position="237"/>
        <end position="263"/>
    </location>
</feature>
<feature type="compositionally biased region" description="Basic and acidic residues" evidence="1">
    <location>
        <begin position="376"/>
        <end position="388"/>
    </location>
</feature>
<feature type="region of interest" description="Disordered" evidence="1">
    <location>
        <begin position="197"/>
        <end position="231"/>
    </location>
</feature>
<gene>
    <name evidence="5" type="primary">20351332</name>
    <name evidence="4" type="ORF">GGTG_10874</name>
</gene>
<dbReference type="HOGENOM" id="CLU_689016_0_0_1"/>
<feature type="region of interest" description="Disordered" evidence="1">
    <location>
        <begin position="270"/>
        <end position="303"/>
    </location>
</feature>
<feature type="compositionally biased region" description="Gly residues" evidence="1">
    <location>
        <begin position="278"/>
        <end position="288"/>
    </location>
</feature>
<evidence type="ECO:0000256" key="2">
    <source>
        <dbReference type="SAM" id="Phobius"/>
    </source>
</evidence>
<evidence type="ECO:0000313" key="6">
    <source>
        <dbReference type="Proteomes" id="UP000006039"/>
    </source>
</evidence>
<keyword evidence="6" id="KW-1185">Reference proteome</keyword>
<reference evidence="4" key="3">
    <citation type="submission" date="2010-09" db="EMBL/GenBank/DDBJ databases">
        <title>Annotation of Gaeumannomyces graminis var. tritici R3-111a-1.</title>
        <authorList>
            <consortium name="The Broad Institute Genome Sequencing Platform"/>
            <person name="Ma L.-J."/>
            <person name="Dead R."/>
            <person name="Young S.K."/>
            <person name="Zeng Q."/>
            <person name="Gargeya S."/>
            <person name="Fitzgerald M."/>
            <person name="Haas B."/>
            <person name="Abouelleil A."/>
            <person name="Alvarado L."/>
            <person name="Arachchi H.M."/>
            <person name="Berlin A."/>
            <person name="Brown A."/>
            <person name="Chapman S.B."/>
            <person name="Chen Z."/>
            <person name="Dunbar C."/>
            <person name="Freedman E."/>
            <person name="Gearin G."/>
            <person name="Gellesch M."/>
            <person name="Goldberg J."/>
            <person name="Griggs A."/>
            <person name="Gujja S."/>
            <person name="Heiman D."/>
            <person name="Howarth C."/>
            <person name="Larson L."/>
            <person name="Lui A."/>
            <person name="MacDonald P.J.P."/>
            <person name="Mehta T."/>
            <person name="Montmayeur A."/>
            <person name="Murphy C."/>
            <person name="Neiman D."/>
            <person name="Pearson M."/>
            <person name="Priest M."/>
            <person name="Roberts A."/>
            <person name="Saif S."/>
            <person name="Shea T."/>
            <person name="Shenoy N."/>
            <person name="Sisk P."/>
            <person name="Stolte C."/>
            <person name="Sykes S."/>
            <person name="Yandava C."/>
            <person name="Wortman J."/>
            <person name="Nusbaum C."/>
            <person name="Birren B."/>
        </authorList>
    </citation>
    <scope>NUCLEOTIDE SEQUENCE</scope>
    <source>
        <strain evidence="4">R3-111a-1</strain>
    </source>
</reference>
<organism evidence="4">
    <name type="scientific">Gaeumannomyces tritici (strain R3-111a-1)</name>
    <name type="common">Wheat and barley take-all root rot fungus</name>
    <name type="synonym">Gaeumannomyces graminis var. tritici</name>
    <dbReference type="NCBI Taxonomy" id="644352"/>
    <lineage>
        <taxon>Eukaryota</taxon>
        <taxon>Fungi</taxon>
        <taxon>Dikarya</taxon>
        <taxon>Ascomycota</taxon>
        <taxon>Pezizomycotina</taxon>
        <taxon>Sordariomycetes</taxon>
        <taxon>Sordariomycetidae</taxon>
        <taxon>Magnaporthales</taxon>
        <taxon>Magnaporthaceae</taxon>
        <taxon>Gaeumannomyces</taxon>
    </lineage>
</organism>
<dbReference type="Proteomes" id="UP000006039">
    <property type="component" value="Unassembled WGS sequence"/>
</dbReference>
<protein>
    <recommendedName>
        <fullName evidence="7">Mid2 domain-containing protein</fullName>
    </recommendedName>
</protein>
<evidence type="ECO:0000313" key="4">
    <source>
        <dbReference type="EMBL" id="EJT71619.1"/>
    </source>
</evidence>
<dbReference type="STRING" id="644352.J3PBK2"/>
<dbReference type="EnsemblFungi" id="EJT71619">
    <property type="protein sequence ID" value="EJT71619"/>
    <property type="gene ID" value="GGTG_10874"/>
</dbReference>
<dbReference type="eggNOG" id="ENOG502TAKE">
    <property type="taxonomic scope" value="Eukaryota"/>
</dbReference>
<keyword evidence="3" id="KW-0732">Signal</keyword>
<keyword evidence="2" id="KW-0472">Membrane</keyword>
<evidence type="ECO:0000256" key="3">
    <source>
        <dbReference type="SAM" id="SignalP"/>
    </source>
</evidence>
<dbReference type="VEuPathDB" id="FungiDB:GGTG_10874"/>
<feature type="compositionally biased region" description="Polar residues" evidence="1">
    <location>
        <begin position="199"/>
        <end position="215"/>
    </location>
</feature>
<feature type="region of interest" description="Disordered" evidence="1">
    <location>
        <begin position="324"/>
        <end position="388"/>
    </location>
</feature>
<feature type="compositionally biased region" description="Low complexity" evidence="1">
    <location>
        <begin position="349"/>
        <end position="359"/>
    </location>
</feature>
<dbReference type="OrthoDB" id="4849731at2759"/>
<evidence type="ECO:0008006" key="7">
    <source>
        <dbReference type="Google" id="ProtNLM"/>
    </source>
</evidence>
<reference evidence="5" key="4">
    <citation type="journal article" date="2015" name="G3 (Bethesda)">
        <title>Genome sequences of three phytopathogenic species of the Magnaporthaceae family of fungi.</title>
        <authorList>
            <person name="Okagaki L.H."/>
            <person name="Nunes C.C."/>
            <person name="Sailsbery J."/>
            <person name="Clay B."/>
            <person name="Brown D."/>
            <person name="John T."/>
            <person name="Oh Y."/>
            <person name="Young N."/>
            <person name="Fitzgerald M."/>
            <person name="Haas B.J."/>
            <person name="Zeng Q."/>
            <person name="Young S."/>
            <person name="Adiconis X."/>
            <person name="Fan L."/>
            <person name="Levin J.Z."/>
            <person name="Mitchell T.K."/>
            <person name="Okubara P.A."/>
            <person name="Farman M.L."/>
            <person name="Kohn L.M."/>
            <person name="Birren B."/>
            <person name="Ma L.-J."/>
            <person name="Dean R.A."/>
        </authorList>
    </citation>
    <scope>NUCLEOTIDE SEQUENCE</scope>
    <source>
        <strain evidence="5">R3-111a-1</strain>
    </source>
</reference>